<dbReference type="AlphaFoldDB" id="A0A6J6KEU7"/>
<organism evidence="1">
    <name type="scientific">freshwater metagenome</name>
    <dbReference type="NCBI Taxonomy" id="449393"/>
    <lineage>
        <taxon>unclassified sequences</taxon>
        <taxon>metagenomes</taxon>
        <taxon>ecological metagenomes</taxon>
    </lineage>
</organism>
<gene>
    <name evidence="1" type="ORF">UFOPK2157_01079</name>
</gene>
<accession>A0A6J6KEU7</accession>
<dbReference type="GO" id="GO:0005524">
    <property type="term" value="F:ATP binding"/>
    <property type="evidence" value="ECO:0007669"/>
    <property type="project" value="InterPro"/>
</dbReference>
<protein>
    <submittedName>
        <fullName evidence="1">Unannotated protein</fullName>
    </submittedName>
</protein>
<dbReference type="GO" id="GO:0006418">
    <property type="term" value="P:tRNA aminoacylation for protein translation"/>
    <property type="evidence" value="ECO:0007669"/>
    <property type="project" value="InterPro"/>
</dbReference>
<dbReference type="InterPro" id="IPR009080">
    <property type="entry name" value="tRNAsynth_Ia_anticodon-bd"/>
</dbReference>
<evidence type="ECO:0000313" key="1">
    <source>
        <dbReference type="EMBL" id="CAB4648052.1"/>
    </source>
</evidence>
<reference evidence="1" key="1">
    <citation type="submission" date="2020-05" db="EMBL/GenBank/DDBJ databases">
        <authorList>
            <person name="Chiriac C."/>
            <person name="Salcher M."/>
            <person name="Ghai R."/>
            <person name="Kavagutti S V."/>
        </authorList>
    </citation>
    <scope>NUCLEOTIDE SEQUENCE</scope>
</reference>
<dbReference type="SUPFAM" id="SSF47323">
    <property type="entry name" value="Anticodon-binding domain of a subclass of class I aminoacyl-tRNA synthetases"/>
    <property type="match status" value="1"/>
</dbReference>
<name>A0A6J6KEU7_9ZZZZ</name>
<sequence>MPNPDSLGSTSQVPDSVQQIAQSRFDARAAKDYALADKYRDQLLREGYEVVDVEGGFELHPKKPYITLAFPREIRNVDLEKESTVCLIVDGFTDDALETVNAIKENSDCGIAIIAIGDAGRLSEVMDKRTYLISVNPGAAWGDCANVFLEKIQSRYIVIIDPSTRFTGDAVTPVTAELEKGEYVCVGWRGGLVNIDDQWRSVDDKGDGEVDVLFSYFMAFNRAAMIEVGGFNPRAIYYRNADMEYSLKIRQAGGKLLQMQLPLEQARHHGYYDVDPEFREIQSKKNYDRILDKFRGKTAILSPRR</sequence>
<dbReference type="EMBL" id="CAEZVW010000076">
    <property type="protein sequence ID" value="CAB4648052.1"/>
    <property type="molecule type" value="Genomic_DNA"/>
</dbReference>
<dbReference type="SUPFAM" id="SSF53448">
    <property type="entry name" value="Nucleotide-diphospho-sugar transferases"/>
    <property type="match status" value="1"/>
</dbReference>
<dbReference type="Gene3D" id="1.20.120.1910">
    <property type="entry name" value="Cysteine-tRNA ligase, C-terminal anti-codon recognition domain"/>
    <property type="match status" value="1"/>
</dbReference>
<dbReference type="InterPro" id="IPR029044">
    <property type="entry name" value="Nucleotide-diphossugar_trans"/>
</dbReference>
<dbReference type="Gene3D" id="3.90.550.10">
    <property type="entry name" value="Spore Coat Polysaccharide Biosynthesis Protein SpsA, Chain A"/>
    <property type="match status" value="1"/>
</dbReference>
<dbReference type="GO" id="GO:0004812">
    <property type="term" value="F:aminoacyl-tRNA ligase activity"/>
    <property type="evidence" value="ECO:0007669"/>
    <property type="project" value="InterPro"/>
</dbReference>
<proteinExistence type="predicted"/>